<dbReference type="InterPro" id="IPR013216">
    <property type="entry name" value="Methyltransf_11"/>
</dbReference>
<comment type="caution">
    <text evidence="2">The sequence shown here is derived from an EMBL/GenBank/DDBJ whole genome shotgun (WGS) entry which is preliminary data.</text>
</comment>
<evidence type="ECO:0000313" key="2">
    <source>
        <dbReference type="EMBL" id="RUL64289.1"/>
    </source>
</evidence>
<name>A0A432LTR5_9GAMM</name>
<dbReference type="Gene3D" id="3.40.50.150">
    <property type="entry name" value="Vaccinia Virus protein VP39"/>
    <property type="match status" value="1"/>
</dbReference>
<keyword evidence="2" id="KW-0489">Methyltransferase</keyword>
<dbReference type="SUPFAM" id="SSF53335">
    <property type="entry name" value="S-adenosyl-L-methionine-dependent methyltransferases"/>
    <property type="match status" value="1"/>
</dbReference>
<dbReference type="RefSeq" id="WP_126673569.1">
    <property type="nucleotide sequence ID" value="NZ_RYZR01000005.1"/>
</dbReference>
<dbReference type="AlphaFoldDB" id="A0A432LTR5"/>
<dbReference type="GO" id="GO:0032259">
    <property type="term" value="P:methylation"/>
    <property type="evidence" value="ECO:0007669"/>
    <property type="project" value="UniProtKB-KW"/>
</dbReference>
<feature type="domain" description="Methyltransferase type 11" evidence="1">
    <location>
        <begin position="42"/>
        <end position="88"/>
    </location>
</feature>
<dbReference type="Proteomes" id="UP000267077">
    <property type="component" value="Unassembled WGS sequence"/>
</dbReference>
<keyword evidence="2" id="KW-0808">Transferase</keyword>
<dbReference type="GO" id="GO:0008757">
    <property type="term" value="F:S-adenosylmethionine-dependent methyltransferase activity"/>
    <property type="evidence" value="ECO:0007669"/>
    <property type="project" value="InterPro"/>
</dbReference>
<reference evidence="2 3" key="1">
    <citation type="submission" date="2018-12" db="EMBL/GenBank/DDBJ databases">
        <title>Dyella dinghuensis sp. nov. DHOA06 and Dyella choica sp. nov. 4M-K27, isolated from forest soil.</title>
        <authorList>
            <person name="Qiu L.-H."/>
            <person name="Gao Z.-H."/>
        </authorList>
    </citation>
    <scope>NUCLEOTIDE SEQUENCE [LARGE SCALE GENOMIC DNA]</scope>
    <source>
        <strain evidence="2 3">DHOA06</strain>
    </source>
</reference>
<evidence type="ECO:0000313" key="3">
    <source>
        <dbReference type="Proteomes" id="UP000267077"/>
    </source>
</evidence>
<accession>A0A432LTR5</accession>
<proteinExistence type="predicted"/>
<dbReference type="EMBL" id="RYZR01000005">
    <property type="protein sequence ID" value="RUL64289.1"/>
    <property type="molecule type" value="Genomic_DNA"/>
</dbReference>
<dbReference type="Pfam" id="PF08241">
    <property type="entry name" value="Methyltransf_11"/>
    <property type="match status" value="1"/>
</dbReference>
<protein>
    <submittedName>
        <fullName evidence="2">Methyltransferase domain-containing protein</fullName>
    </submittedName>
</protein>
<gene>
    <name evidence="2" type="ORF">EKH79_09600</name>
</gene>
<evidence type="ECO:0000259" key="1">
    <source>
        <dbReference type="Pfam" id="PF08241"/>
    </source>
</evidence>
<sequence length="214" mass="24957">MKMHASQQSSTTIRQLELGCGSNKRDGFFGIDILSTPCVDLVMDYENNRLPFEDDSIDYVYSSHSFEHIKRHPEVFRELLRVCRHDATIEIWTPYGKSDDGLLFGHYTFFSETSFKHICYEYDRFYLGDSHGYFLWERTHYNLYPGILEELRGMHIPLNFALTHMFNVALEWGVFLRVKKDSPRAPGLQYPLREYSVAGRAPLVDVESVPTRAV</sequence>
<dbReference type="InterPro" id="IPR029063">
    <property type="entry name" value="SAM-dependent_MTases_sf"/>
</dbReference>
<keyword evidence="3" id="KW-1185">Reference proteome</keyword>
<dbReference type="OrthoDB" id="9180794at2"/>
<organism evidence="2 3">
    <name type="scientific">Dyella dinghuensis</name>
    <dbReference type="NCBI Taxonomy" id="1920169"/>
    <lineage>
        <taxon>Bacteria</taxon>
        <taxon>Pseudomonadati</taxon>
        <taxon>Pseudomonadota</taxon>
        <taxon>Gammaproteobacteria</taxon>
        <taxon>Lysobacterales</taxon>
        <taxon>Rhodanobacteraceae</taxon>
        <taxon>Dyella</taxon>
    </lineage>
</organism>